<feature type="region of interest" description="Disordered" evidence="1">
    <location>
        <begin position="34"/>
        <end position="54"/>
    </location>
</feature>
<feature type="region of interest" description="Disordered" evidence="1">
    <location>
        <begin position="132"/>
        <end position="155"/>
    </location>
</feature>
<accession>X0L3E5</accession>
<feature type="compositionally biased region" description="Basic and acidic residues" evidence="1">
    <location>
        <begin position="132"/>
        <end position="143"/>
    </location>
</feature>
<protein>
    <submittedName>
        <fullName evidence="2">Uncharacterized protein</fullName>
    </submittedName>
</protein>
<evidence type="ECO:0000313" key="2">
    <source>
        <dbReference type="EMBL" id="EXM15491.1"/>
    </source>
</evidence>
<dbReference type="OrthoDB" id="9984533at2759"/>
<sequence>MVNLNNEFALASPSQVDECIEEMVQELFRISRKSKKPKNGNIPQTSFANGNGEKISPSKIYADMPWAKHYLPRTDEMRKRRIDWKKLYMNLDLLGKGIGEGNFKPNVRMYLENRCRIWSVCTRLLGECSVREPKKNQVAETNKRKSGNKSNKPTDKIIKGAVSSLMPLLTFPADSKTTYASVNLINKMNDMEKAEPVIRVYWNASKELAGIGVHDPDKNTTKTIGSEVLFHSRDIRVLVPKDEHIVVSIGGTWAPGKPLEKLVLLQQDLEKVPSSAFSRIGMSDFTPFDEAQEFQPDTRIANFLWRGQIPTEHEIWPSHPLRLDPLMPTPVEALLFENKTDDPHYNLRVGVDVQFRGFEVSHIYKDKTIR</sequence>
<organism evidence="2">
    <name type="scientific">Fusarium oxysporum f. sp. vasinfectum 25433</name>
    <dbReference type="NCBI Taxonomy" id="1089449"/>
    <lineage>
        <taxon>Eukaryota</taxon>
        <taxon>Fungi</taxon>
        <taxon>Dikarya</taxon>
        <taxon>Ascomycota</taxon>
        <taxon>Pezizomycotina</taxon>
        <taxon>Sordariomycetes</taxon>
        <taxon>Hypocreomycetidae</taxon>
        <taxon>Hypocreales</taxon>
        <taxon>Nectriaceae</taxon>
        <taxon>Fusarium</taxon>
        <taxon>Fusarium oxysporum species complex</taxon>
    </lineage>
</organism>
<dbReference type="HOGENOM" id="CLU_606959_0_0_1"/>
<dbReference type="EMBL" id="KK035229">
    <property type="protein sequence ID" value="EXM15491.1"/>
    <property type="molecule type" value="Genomic_DNA"/>
</dbReference>
<dbReference type="AlphaFoldDB" id="X0L3E5"/>
<name>X0L3E5_FUSOX</name>
<evidence type="ECO:0000256" key="1">
    <source>
        <dbReference type="SAM" id="MobiDB-lite"/>
    </source>
</evidence>
<proteinExistence type="predicted"/>
<gene>
    <name evidence="2" type="ORF">FOTG_16164</name>
</gene>
<reference evidence="2" key="2">
    <citation type="submission" date="2014-03" db="EMBL/GenBank/DDBJ databases">
        <title>The Genome Annotation of Fusarium oxysporum Cotton.</title>
        <authorList>
            <consortium name="The Broad Institute Genomics Platform"/>
            <person name="Ma L.-J."/>
            <person name="Corby-Kistler H."/>
            <person name="Broz K."/>
            <person name="Gale L.R."/>
            <person name="Jonkers W."/>
            <person name="O'Donnell K."/>
            <person name="Ploetz R."/>
            <person name="Steinberg C."/>
            <person name="Schwartz D.C."/>
            <person name="VanEtten H."/>
            <person name="Zhou S."/>
            <person name="Young S.K."/>
            <person name="Zeng Q."/>
            <person name="Gargeya S."/>
            <person name="Fitzgerald M."/>
            <person name="Abouelleil A."/>
            <person name="Alvarado L."/>
            <person name="Chapman S.B."/>
            <person name="Gainer-Dewar J."/>
            <person name="Goldberg J."/>
            <person name="Griggs A."/>
            <person name="Gujja S."/>
            <person name="Hansen M."/>
            <person name="Howarth C."/>
            <person name="Imamovic A."/>
            <person name="Ireland A."/>
            <person name="Larimer J."/>
            <person name="McCowan C."/>
            <person name="Murphy C."/>
            <person name="Pearson M."/>
            <person name="Poon T.W."/>
            <person name="Priest M."/>
            <person name="Roberts A."/>
            <person name="Saif S."/>
            <person name="Shea T."/>
            <person name="Sykes S."/>
            <person name="Wortman J."/>
            <person name="Nusbaum C."/>
            <person name="Birren B."/>
        </authorList>
    </citation>
    <scope>NUCLEOTIDE SEQUENCE</scope>
    <source>
        <strain evidence="2">25433</strain>
    </source>
</reference>
<reference evidence="2" key="1">
    <citation type="submission" date="2011-11" db="EMBL/GenBank/DDBJ databases">
        <title>The Genome Sequence of Fusarium oxysporum Cotton.</title>
        <authorList>
            <consortium name="The Broad Institute Genome Sequencing Platform"/>
            <person name="Ma L.-J."/>
            <person name="Gale L.R."/>
            <person name="Schwartz D.C."/>
            <person name="Zhou S."/>
            <person name="Corby-Kistler H."/>
            <person name="Young S.K."/>
            <person name="Zeng Q."/>
            <person name="Gargeya S."/>
            <person name="Fitzgerald M."/>
            <person name="Haas B."/>
            <person name="Abouelleil A."/>
            <person name="Alvarado L."/>
            <person name="Arachchi H.M."/>
            <person name="Berlin A."/>
            <person name="Brown A."/>
            <person name="Chapman S.B."/>
            <person name="Chen Z."/>
            <person name="Dunbar C."/>
            <person name="Freedman E."/>
            <person name="Gearin G."/>
            <person name="Goldberg J."/>
            <person name="Griggs A."/>
            <person name="Gujja S."/>
            <person name="Heiman D."/>
            <person name="Howarth C."/>
            <person name="Larson L."/>
            <person name="Lui A."/>
            <person name="MacDonald P.J.P."/>
            <person name="Montmayeur A."/>
            <person name="Murphy C."/>
            <person name="Neiman D."/>
            <person name="Pearson M."/>
            <person name="Priest M."/>
            <person name="Roberts A."/>
            <person name="Saif S."/>
            <person name="Shea T."/>
            <person name="Shenoy N."/>
            <person name="Sisk P."/>
            <person name="Stolte C."/>
            <person name="Sykes S."/>
            <person name="Wortman J."/>
            <person name="Nusbaum C."/>
            <person name="Birren B."/>
        </authorList>
    </citation>
    <scope>NUCLEOTIDE SEQUENCE [LARGE SCALE GENOMIC DNA]</scope>
    <source>
        <strain evidence="2">25433</strain>
    </source>
</reference>
<dbReference type="Proteomes" id="UP000030701">
    <property type="component" value="Unassembled WGS sequence"/>
</dbReference>